<evidence type="ECO:0000313" key="12">
    <source>
        <dbReference type="EMBL" id="OGH70165.1"/>
    </source>
</evidence>
<dbReference type="STRING" id="1798683.A3C90_01895"/>
<dbReference type="GO" id="GO:0015648">
    <property type="term" value="F:lipid-linked peptidoglycan transporter activity"/>
    <property type="evidence" value="ECO:0007669"/>
    <property type="project" value="TreeGrafter"/>
</dbReference>
<evidence type="ECO:0000256" key="6">
    <source>
        <dbReference type="ARBA" id="ARBA00022960"/>
    </source>
</evidence>
<keyword evidence="2" id="KW-1003">Cell membrane</keyword>
<dbReference type="PANTHER" id="PTHR30474">
    <property type="entry name" value="CELL CYCLE PROTEIN"/>
    <property type="match status" value="1"/>
</dbReference>
<reference evidence="12 13" key="1">
    <citation type="journal article" date="2016" name="Nat. Commun.">
        <title>Thousands of microbial genomes shed light on interconnected biogeochemical processes in an aquifer system.</title>
        <authorList>
            <person name="Anantharaman K."/>
            <person name="Brown C.T."/>
            <person name="Hug L.A."/>
            <person name="Sharon I."/>
            <person name="Castelle C.J."/>
            <person name="Probst A.J."/>
            <person name="Thomas B.C."/>
            <person name="Singh A."/>
            <person name="Wilkins M.J."/>
            <person name="Karaoz U."/>
            <person name="Brodie E.L."/>
            <person name="Williams K.H."/>
            <person name="Hubbard S.S."/>
            <person name="Banfield J.F."/>
        </authorList>
    </citation>
    <scope>NUCLEOTIDE SEQUENCE [LARGE SCALE GENOMIC DNA]</scope>
</reference>
<evidence type="ECO:0000256" key="2">
    <source>
        <dbReference type="ARBA" id="ARBA00022475"/>
    </source>
</evidence>
<sequence>MFHLARFRNYDWLLTAAVLVLAAVGFAAIYSVDLSRGDTLVYFPTQAIAFGIGVLVLLIAAGLHASVYETYAKWLYLGGFLLLAAVLVFGETVRGTTGWFRILGVSFQPAEFAKVGLVVALGWLIHRYDRGFHKPQFVVASALLALLPAGLILLQPDFGSAFVLLAVWFGMMLFSGIQKRYIALIAGALAFGFIAAWLFVFADYQKDRFLTFLNPERDPLGAGYNVTQSVIAVGSGQFFGRGLGFGSQSQLHFLPEAQTDFIFSVISEELGFLGASVVLLLFFFLLSRLLRIVRASRSEFGAYVALGILLLFFAQIMLNVGGAVGLLPITGVTLPFVSYGGSSLIMNFLLVGIAQSVAYSSVPSASQGIF</sequence>
<dbReference type="Proteomes" id="UP000177457">
    <property type="component" value="Unassembled WGS sequence"/>
</dbReference>
<protein>
    <submittedName>
        <fullName evidence="12">Rod shape-determining protein RodA</fullName>
    </submittedName>
</protein>
<accession>A0A1F6MEU6</accession>
<dbReference type="GO" id="GO:0016757">
    <property type="term" value="F:glycosyltransferase activity"/>
    <property type="evidence" value="ECO:0007669"/>
    <property type="project" value="UniProtKB-KW"/>
</dbReference>
<dbReference type="InterPro" id="IPR011923">
    <property type="entry name" value="RodA/MrdB"/>
</dbReference>
<name>A0A1F6MEU6_9BACT</name>
<evidence type="ECO:0000256" key="8">
    <source>
        <dbReference type="ARBA" id="ARBA00022989"/>
    </source>
</evidence>
<keyword evidence="9 11" id="KW-0472">Membrane</keyword>
<dbReference type="GO" id="GO:0032153">
    <property type="term" value="C:cell division site"/>
    <property type="evidence" value="ECO:0007669"/>
    <property type="project" value="TreeGrafter"/>
</dbReference>
<organism evidence="12 13">
    <name type="scientific">Candidatus Magasanikbacteria bacterium RIFCSPHIGHO2_02_FULL_51_14</name>
    <dbReference type="NCBI Taxonomy" id="1798683"/>
    <lineage>
        <taxon>Bacteria</taxon>
        <taxon>Candidatus Magasanikiibacteriota</taxon>
    </lineage>
</organism>
<feature type="transmembrane region" description="Helical" evidence="11">
    <location>
        <begin position="137"/>
        <end position="154"/>
    </location>
</feature>
<keyword evidence="4" id="KW-0808">Transferase</keyword>
<feature type="transmembrane region" description="Helical" evidence="11">
    <location>
        <begin position="99"/>
        <end position="125"/>
    </location>
</feature>
<keyword evidence="10" id="KW-0961">Cell wall biogenesis/degradation</keyword>
<evidence type="ECO:0000256" key="11">
    <source>
        <dbReference type="SAM" id="Phobius"/>
    </source>
</evidence>
<gene>
    <name evidence="12" type="ORF">A3C90_01895</name>
</gene>
<dbReference type="InterPro" id="IPR018365">
    <property type="entry name" value="Cell_cycle_FtsW-rel_CS"/>
</dbReference>
<evidence type="ECO:0000256" key="7">
    <source>
        <dbReference type="ARBA" id="ARBA00022984"/>
    </source>
</evidence>
<feature type="transmembrane region" description="Helical" evidence="11">
    <location>
        <begin position="160"/>
        <end position="177"/>
    </location>
</feature>
<evidence type="ECO:0000256" key="9">
    <source>
        <dbReference type="ARBA" id="ARBA00023136"/>
    </source>
</evidence>
<dbReference type="PROSITE" id="PS00428">
    <property type="entry name" value="FTSW_RODA_SPOVE"/>
    <property type="match status" value="1"/>
</dbReference>
<keyword evidence="6" id="KW-0133">Cell shape</keyword>
<dbReference type="InterPro" id="IPR001182">
    <property type="entry name" value="FtsW/RodA"/>
</dbReference>
<evidence type="ECO:0000313" key="13">
    <source>
        <dbReference type="Proteomes" id="UP000177457"/>
    </source>
</evidence>
<evidence type="ECO:0000256" key="5">
    <source>
        <dbReference type="ARBA" id="ARBA00022692"/>
    </source>
</evidence>
<feature type="transmembrane region" description="Helical" evidence="11">
    <location>
        <begin position="47"/>
        <end position="67"/>
    </location>
</feature>
<dbReference type="EMBL" id="MFQE01000053">
    <property type="protein sequence ID" value="OGH70165.1"/>
    <property type="molecule type" value="Genomic_DNA"/>
</dbReference>
<dbReference type="AlphaFoldDB" id="A0A1F6MEU6"/>
<evidence type="ECO:0000256" key="1">
    <source>
        <dbReference type="ARBA" id="ARBA00004141"/>
    </source>
</evidence>
<feature type="transmembrane region" description="Helical" evidence="11">
    <location>
        <begin position="270"/>
        <end position="290"/>
    </location>
</feature>
<feature type="transmembrane region" description="Helical" evidence="11">
    <location>
        <begin position="302"/>
        <end position="324"/>
    </location>
</feature>
<keyword evidence="7" id="KW-0573">Peptidoglycan synthesis</keyword>
<dbReference type="GO" id="GO:0071555">
    <property type="term" value="P:cell wall organization"/>
    <property type="evidence" value="ECO:0007669"/>
    <property type="project" value="UniProtKB-KW"/>
</dbReference>
<keyword evidence="8 11" id="KW-1133">Transmembrane helix</keyword>
<dbReference type="GO" id="GO:0051301">
    <property type="term" value="P:cell division"/>
    <property type="evidence" value="ECO:0007669"/>
    <property type="project" value="InterPro"/>
</dbReference>
<dbReference type="PANTHER" id="PTHR30474:SF1">
    <property type="entry name" value="PEPTIDOGLYCAN GLYCOSYLTRANSFERASE MRDB"/>
    <property type="match status" value="1"/>
</dbReference>
<dbReference type="GO" id="GO:0009252">
    <property type="term" value="P:peptidoglycan biosynthetic process"/>
    <property type="evidence" value="ECO:0007669"/>
    <property type="project" value="UniProtKB-KW"/>
</dbReference>
<comment type="caution">
    <text evidence="12">The sequence shown here is derived from an EMBL/GenBank/DDBJ whole genome shotgun (WGS) entry which is preliminary data.</text>
</comment>
<keyword evidence="3" id="KW-0328">Glycosyltransferase</keyword>
<dbReference type="NCBIfam" id="TIGR02210">
    <property type="entry name" value="rodA_shape"/>
    <property type="match status" value="1"/>
</dbReference>
<dbReference type="Pfam" id="PF01098">
    <property type="entry name" value="FTSW_RODA_SPOVE"/>
    <property type="match status" value="1"/>
</dbReference>
<keyword evidence="5 11" id="KW-0812">Transmembrane</keyword>
<evidence type="ECO:0000256" key="3">
    <source>
        <dbReference type="ARBA" id="ARBA00022676"/>
    </source>
</evidence>
<dbReference type="GO" id="GO:0008360">
    <property type="term" value="P:regulation of cell shape"/>
    <property type="evidence" value="ECO:0007669"/>
    <property type="project" value="UniProtKB-KW"/>
</dbReference>
<proteinExistence type="predicted"/>
<evidence type="ECO:0000256" key="10">
    <source>
        <dbReference type="ARBA" id="ARBA00023316"/>
    </source>
</evidence>
<feature type="transmembrane region" description="Helical" evidence="11">
    <location>
        <begin position="12"/>
        <end position="32"/>
    </location>
</feature>
<evidence type="ECO:0000256" key="4">
    <source>
        <dbReference type="ARBA" id="ARBA00022679"/>
    </source>
</evidence>
<dbReference type="GO" id="GO:0005886">
    <property type="term" value="C:plasma membrane"/>
    <property type="evidence" value="ECO:0007669"/>
    <property type="project" value="TreeGrafter"/>
</dbReference>
<comment type="subcellular location">
    <subcellularLocation>
        <location evidence="1">Membrane</location>
        <topology evidence="1">Multi-pass membrane protein</topology>
    </subcellularLocation>
</comment>
<feature type="transmembrane region" description="Helical" evidence="11">
    <location>
        <begin position="74"/>
        <end position="93"/>
    </location>
</feature>
<feature type="transmembrane region" description="Helical" evidence="11">
    <location>
        <begin position="182"/>
        <end position="202"/>
    </location>
</feature>